<reference evidence="2" key="1">
    <citation type="journal article" date="2014" name="Int. J. Syst. Evol. Microbiol.">
        <title>Complete genome sequence of Corynebacterium casei LMG S-19264T (=DSM 44701T), isolated from a smear-ripened cheese.</title>
        <authorList>
            <consortium name="US DOE Joint Genome Institute (JGI-PGF)"/>
            <person name="Walter F."/>
            <person name="Albersmeier A."/>
            <person name="Kalinowski J."/>
            <person name="Ruckert C."/>
        </authorList>
    </citation>
    <scope>NUCLEOTIDE SEQUENCE</scope>
    <source>
        <strain evidence="2">CGMCC 1.12919</strain>
    </source>
</reference>
<organism evidence="2 3">
    <name type="scientific">Chelatococcus reniformis</name>
    <dbReference type="NCBI Taxonomy" id="1494448"/>
    <lineage>
        <taxon>Bacteria</taxon>
        <taxon>Pseudomonadati</taxon>
        <taxon>Pseudomonadota</taxon>
        <taxon>Alphaproteobacteria</taxon>
        <taxon>Hyphomicrobiales</taxon>
        <taxon>Chelatococcaceae</taxon>
        <taxon>Chelatococcus</taxon>
    </lineage>
</organism>
<evidence type="ECO:0000313" key="2">
    <source>
        <dbReference type="EMBL" id="GGC79370.1"/>
    </source>
</evidence>
<protein>
    <submittedName>
        <fullName evidence="2">Uncharacterized protein</fullName>
    </submittedName>
</protein>
<reference evidence="2" key="2">
    <citation type="submission" date="2020-09" db="EMBL/GenBank/DDBJ databases">
        <authorList>
            <person name="Sun Q."/>
            <person name="Zhou Y."/>
        </authorList>
    </citation>
    <scope>NUCLEOTIDE SEQUENCE</scope>
    <source>
        <strain evidence="2">CGMCC 1.12919</strain>
    </source>
</reference>
<dbReference type="AlphaFoldDB" id="A0A916UNL3"/>
<evidence type="ECO:0000313" key="3">
    <source>
        <dbReference type="Proteomes" id="UP000637002"/>
    </source>
</evidence>
<gene>
    <name evidence="2" type="ORF">GCM10010994_41810</name>
</gene>
<sequence length="173" mass="18773">MRIEAEAREGTGGASKDTGPVPAGEFTVGFDRFDPDEALAHGVRVDGLTIDRASPSNAHFRQITGSVAPTGRKPRVEGLPGAVPCMLRGHSSVASLPRRAVDMRDRRMVELQAAARACATGRYVDEPHRFPTRQAGATLSMSRGDYPCQGATCVDVPPFERRTEERSCWLPRL</sequence>
<keyword evidence="3" id="KW-1185">Reference proteome</keyword>
<accession>A0A916UNL3</accession>
<evidence type="ECO:0000256" key="1">
    <source>
        <dbReference type="SAM" id="MobiDB-lite"/>
    </source>
</evidence>
<dbReference type="Proteomes" id="UP000637002">
    <property type="component" value="Unassembled WGS sequence"/>
</dbReference>
<dbReference type="RefSeq" id="WP_188611105.1">
    <property type="nucleotide sequence ID" value="NZ_BMGG01000007.1"/>
</dbReference>
<dbReference type="EMBL" id="BMGG01000007">
    <property type="protein sequence ID" value="GGC79370.1"/>
    <property type="molecule type" value="Genomic_DNA"/>
</dbReference>
<proteinExistence type="predicted"/>
<feature type="region of interest" description="Disordered" evidence="1">
    <location>
        <begin position="1"/>
        <end position="23"/>
    </location>
</feature>
<comment type="caution">
    <text evidence="2">The sequence shown here is derived from an EMBL/GenBank/DDBJ whole genome shotgun (WGS) entry which is preliminary data.</text>
</comment>
<name>A0A916UNL3_9HYPH</name>